<dbReference type="InterPro" id="IPR011130">
    <property type="entry name" value="SecA_preprotein_X-link_dom"/>
</dbReference>
<evidence type="ECO:0000256" key="5">
    <source>
        <dbReference type="ARBA" id="ARBA00022840"/>
    </source>
</evidence>
<evidence type="ECO:0000256" key="9">
    <source>
        <dbReference type="ARBA" id="ARBA00023136"/>
    </source>
</evidence>
<dbReference type="NCBIfam" id="NF009538">
    <property type="entry name" value="PRK12904.1"/>
    <property type="match status" value="1"/>
</dbReference>
<comment type="similarity">
    <text evidence="2 10 11">Belongs to the SecA family.</text>
</comment>
<keyword evidence="8 10" id="KW-0811">Translocation</keyword>
<protein>
    <recommendedName>
        <fullName evidence="10 11">Protein translocase subunit SecA</fullName>
        <ecNumber evidence="10">7.4.2.8</ecNumber>
    </recommendedName>
</protein>
<dbReference type="Gene3D" id="3.90.1440.10">
    <property type="entry name" value="SecA, preprotein cross-linking domain"/>
    <property type="match status" value="1"/>
</dbReference>
<dbReference type="Pfam" id="PF07516">
    <property type="entry name" value="SecA_SW"/>
    <property type="match status" value="1"/>
</dbReference>
<dbReference type="SUPFAM" id="SSF52540">
    <property type="entry name" value="P-loop containing nucleoside triphosphate hydrolases"/>
    <property type="match status" value="2"/>
</dbReference>
<dbReference type="PANTHER" id="PTHR30612">
    <property type="entry name" value="SECA INNER MEMBRANE COMPONENT OF SEC PROTEIN SECRETION SYSTEM"/>
    <property type="match status" value="1"/>
</dbReference>
<keyword evidence="3 10" id="KW-0813">Transport</keyword>
<dbReference type="GO" id="GO:0005886">
    <property type="term" value="C:plasma membrane"/>
    <property type="evidence" value="ECO:0007669"/>
    <property type="project" value="UniProtKB-SubCell"/>
</dbReference>
<dbReference type="CDD" id="cd17928">
    <property type="entry name" value="DEXDc_SecA"/>
    <property type="match status" value="1"/>
</dbReference>
<evidence type="ECO:0000256" key="6">
    <source>
        <dbReference type="ARBA" id="ARBA00022927"/>
    </source>
</evidence>
<organism evidence="14">
    <name type="scientific">Thorea hispida</name>
    <dbReference type="NCBI Taxonomy" id="202687"/>
    <lineage>
        <taxon>Eukaryota</taxon>
        <taxon>Rhodophyta</taxon>
        <taxon>Florideophyceae</taxon>
        <taxon>Nemaliophycidae</taxon>
        <taxon>Thoreales</taxon>
        <taxon>Thoreaceae</taxon>
        <taxon>Thorea</taxon>
    </lineage>
</organism>
<dbReference type="GO" id="GO:0005737">
    <property type="term" value="C:cytoplasm"/>
    <property type="evidence" value="ECO:0007669"/>
    <property type="project" value="UniProtKB-SubCell"/>
</dbReference>
<geneLocation type="plastid" evidence="14"/>
<dbReference type="InterPro" id="IPR020937">
    <property type="entry name" value="SecA_CS"/>
</dbReference>
<keyword evidence="9 10" id="KW-0472">Membrane</keyword>
<sequence length="890" mass="103579">MLNFFSNNPFRNLIYYENQVKQINQIAVSMKIWPNNKLKYQTQKLQLEIKKGKNLDKILPEAFATIKETCRRLLNINLFDVQLIGGIILHQGKIAEMKTGEGKTIVAILPIYLNALSEKGTHIITVNDYLAKRDFEWTGQIYTFLGLTIGLIQQNMPILERQINYNKHITYVTNSELGFDYLRDNMAINAKNLVQRGFHFCVIDEVDSILIDEARTPLIISGPSAIPTDKYLIANSLSQKLQKNLHYEVDEKSKNIILTDSGTIYSENYLKISNIYQIHNSWAQYVLNALKAKELFCKNQHYIVKQKEVIIVDEFTGRIMPGRRWSDGLHQAIEAKENIPIQQENQTLASITYQNLFLLYDKLSGMSGTAQTESKEFEQIYKIQVIQIPTNQPCIRKDLPDTIYQKEYDKWIAIANECFHMYQIGRPTLIGTTNIEKSELLAQILDKYKLPYNLLNAKPENISKESEIIAQAGKSHTVTIATNMAGRGTDIILGGNMKYMVKCIIKKSLIQYFNLKNFNNLHEINTIENLENNVKSVLLKLYIKLNKQSNISKLTRSSLEQYIETCFLANDLNNEEDKLSIKEAYENILALYKQKFIEDKKKVIAAGGLHVIGTERHEARRIDNQLRGRAGRQGDPGSSRFFLSLEDNLMRIFGGEKISNLMKTLKINESTPIESKLLNKSLDSAQKKVESYYYNIRRQLFEYDEVLNHQRKAIYTERQKILHTSYARDYILQYGESTIIEIIRFYKNQGFKICIKKKLATLLNLPYEIEMVLQKINSEQIQKFFCTQLYITYDLREAYLEQLRPGLIRQLEKYYLLQQIDKAWQEHLENMTNLRETIGWRSYGQQDPLIEYKNEAFLLFINMVTYIRETVIYLVMRSKLVIDSNLLTKN</sequence>
<dbReference type="NCBIfam" id="TIGR00963">
    <property type="entry name" value="secA"/>
    <property type="match status" value="1"/>
</dbReference>
<dbReference type="GO" id="GO:0017038">
    <property type="term" value="P:protein import"/>
    <property type="evidence" value="ECO:0007669"/>
    <property type="project" value="InterPro"/>
</dbReference>
<dbReference type="SMART" id="SM00958">
    <property type="entry name" value="SecA_PP_bind"/>
    <property type="match status" value="1"/>
</dbReference>
<dbReference type="Pfam" id="PF21090">
    <property type="entry name" value="P-loop_SecA"/>
    <property type="match status" value="1"/>
</dbReference>
<keyword evidence="7 10" id="KW-1278">Translocase</keyword>
<name>A0A1C9CAG5_9FLOR</name>
<dbReference type="CDD" id="cd18803">
    <property type="entry name" value="SF2_C_secA"/>
    <property type="match status" value="1"/>
</dbReference>
<dbReference type="GO" id="GO:0006605">
    <property type="term" value="P:protein targeting"/>
    <property type="evidence" value="ECO:0007669"/>
    <property type="project" value="UniProtKB-UniRule"/>
</dbReference>
<keyword evidence="14" id="KW-0934">Plastid</keyword>
<evidence type="ECO:0000256" key="4">
    <source>
        <dbReference type="ARBA" id="ARBA00022741"/>
    </source>
</evidence>
<comment type="subcellular location">
    <subcellularLocation>
        <location evidence="10">Cell membrane</location>
        <topology evidence="10">Peripheral membrane protein</topology>
        <orientation evidence="10">Cytoplasmic side</orientation>
    </subcellularLocation>
    <subcellularLocation>
        <location evidence="10">Cytoplasm</location>
    </subcellularLocation>
    <subcellularLocation>
        <location evidence="1">Membrane</location>
        <topology evidence="1">Peripheral membrane protein</topology>
    </subcellularLocation>
    <text evidence="10">Distribution is 50-50.</text>
</comment>
<feature type="binding site" evidence="10">
    <location>
        <begin position="100"/>
        <end position="104"/>
    </location>
    <ligand>
        <name>ATP</name>
        <dbReference type="ChEBI" id="CHEBI:30616"/>
    </ligand>
</feature>
<dbReference type="Gene3D" id="3.40.50.300">
    <property type="entry name" value="P-loop containing nucleotide triphosphate hydrolases"/>
    <property type="match status" value="2"/>
</dbReference>
<dbReference type="Gene3D" id="1.10.3060.10">
    <property type="entry name" value="Helical scaffold and wing domains of SecA"/>
    <property type="match status" value="1"/>
</dbReference>
<dbReference type="Pfam" id="PF07517">
    <property type="entry name" value="SecA_DEAD"/>
    <property type="match status" value="1"/>
</dbReference>
<proteinExistence type="inferred from homology"/>
<dbReference type="FunFam" id="3.40.50.300:FF:000429">
    <property type="entry name" value="Preprotein translocase subunit SecA"/>
    <property type="match status" value="1"/>
</dbReference>
<dbReference type="PROSITE" id="PS01312">
    <property type="entry name" value="SECA"/>
    <property type="match status" value="1"/>
</dbReference>
<evidence type="ECO:0000259" key="13">
    <source>
        <dbReference type="PROSITE" id="PS51196"/>
    </source>
</evidence>
<evidence type="ECO:0000313" key="14">
    <source>
        <dbReference type="EMBL" id="AOM65380.1"/>
    </source>
</evidence>
<keyword evidence="6 10" id="KW-0653">Protein transport</keyword>
<dbReference type="InterPro" id="IPR011115">
    <property type="entry name" value="SecA_DEAD"/>
</dbReference>
<dbReference type="PANTHER" id="PTHR30612:SF0">
    <property type="entry name" value="CHLOROPLAST PROTEIN-TRANSPORTING ATPASE"/>
    <property type="match status" value="1"/>
</dbReference>
<accession>A0A1C9CAG5</accession>
<keyword evidence="10" id="KW-1003">Cell membrane</keyword>
<dbReference type="EC" id="7.4.2.8" evidence="10"/>
<dbReference type="Pfam" id="PF01043">
    <property type="entry name" value="SecA_PP_bind"/>
    <property type="match status" value="1"/>
</dbReference>
<dbReference type="EMBL" id="KX284714">
    <property type="protein sequence ID" value="AOM65380.1"/>
    <property type="molecule type" value="Genomic_DNA"/>
</dbReference>
<keyword evidence="5 10" id="KW-0067">ATP-binding</keyword>
<dbReference type="HAMAP" id="MF_01382">
    <property type="entry name" value="SecA"/>
    <property type="match status" value="1"/>
</dbReference>
<dbReference type="InterPro" id="IPR000185">
    <property type="entry name" value="SecA"/>
</dbReference>
<dbReference type="PROSITE" id="PS51196">
    <property type="entry name" value="SECA_MOTOR_DEAD"/>
    <property type="match status" value="1"/>
</dbReference>
<dbReference type="InterPro" id="IPR036670">
    <property type="entry name" value="SecA_X-link_sf"/>
</dbReference>
<feature type="binding site" evidence="10">
    <location>
        <position position="490"/>
    </location>
    <ligand>
        <name>ATP</name>
        <dbReference type="ChEBI" id="CHEBI:30616"/>
    </ligand>
</feature>
<evidence type="ECO:0000256" key="3">
    <source>
        <dbReference type="ARBA" id="ARBA00022448"/>
    </source>
</evidence>
<dbReference type="RefSeq" id="YP_009296445.1">
    <property type="nucleotide sequence ID" value="NC_031171.1"/>
</dbReference>
<evidence type="ECO:0000256" key="11">
    <source>
        <dbReference type="RuleBase" id="RU003874"/>
    </source>
</evidence>
<feature type="binding site" evidence="10">
    <location>
        <position position="82"/>
    </location>
    <ligand>
        <name>ATP</name>
        <dbReference type="ChEBI" id="CHEBI:30616"/>
    </ligand>
</feature>
<dbReference type="FunFam" id="3.90.1440.10:FF:000003">
    <property type="entry name" value="Preprotein translocase SecA subunit"/>
    <property type="match status" value="1"/>
</dbReference>
<reference evidence="14" key="1">
    <citation type="journal article" date="2018" name="PLoS ONE">
        <title>Plastid genome analysis of three Nemaliophycidae red algal species suggests environmental adaptation for iron limited habitats.</title>
        <authorList>
            <person name="Cho C.H."/>
            <person name="Choi J.W."/>
            <person name="Lam D.W."/>
            <person name="Kim K.M."/>
            <person name="Yoon H.S."/>
        </authorList>
    </citation>
    <scope>NUCLEOTIDE SEQUENCE</scope>
</reference>
<dbReference type="GeneID" id="29072785"/>
<comment type="subunit">
    <text evidence="10">Monomer and homodimer. Part of the essential Sec protein translocation apparatus which comprises SecA, SecYEG and auxiliary proteins SecDF. Other proteins may also be involved.</text>
</comment>
<feature type="domain" description="Helicase ATP-binding" evidence="12">
    <location>
        <begin position="84"/>
        <end position="245"/>
    </location>
</feature>
<evidence type="ECO:0000256" key="7">
    <source>
        <dbReference type="ARBA" id="ARBA00022967"/>
    </source>
</evidence>
<dbReference type="GO" id="GO:0005524">
    <property type="term" value="F:ATP binding"/>
    <property type="evidence" value="ECO:0007669"/>
    <property type="project" value="UniProtKB-UniRule"/>
</dbReference>
<dbReference type="InterPro" id="IPR011116">
    <property type="entry name" value="SecA_Wing/Scaffold"/>
</dbReference>
<keyword evidence="4 10" id="KW-0547">Nucleotide-binding</keyword>
<dbReference type="InterPro" id="IPR014001">
    <property type="entry name" value="Helicase_ATP-bd"/>
</dbReference>
<evidence type="ECO:0000256" key="2">
    <source>
        <dbReference type="ARBA" id="ARBA00007650"/>
    </source>
</evidence>
<dbReference type="InterPro" id="IPR044722">
    <property type="entry name" value="SecA_SF2_C"/>
</dbReference>
<dbReference type="SMART" id="SM00957">
    <property type="entry name" value="SecA_DEAD"/>
    <property type="match status" value="1"/>
</dbReference>
<comment type="catalytic activity">
    <reaction evidence="10">
        <text>ATP + H2O + cellular proteinSide 1 = ADP + phosphate + cellular proteinSide 2.</text>
        <dbReference type="EC" id="7.4.2.8"/>
    </reaction>
</comment>
<evidence type="ECO:0000256" key="1">
    <source>
        <dbReference type="ARBA" id="ARBA00004170"/>
    </source>
</evidence>
<dbReference type="AlphaFoldDB" id="A0A1C9CAG5"/>
<evidence type="ECO:0000259" key="12">
    <source>
        <dbReference type="PROSITE" id="PS51192"/>
    </source>
</evidence>
<dbReference type="SUPFAM" id="SSF81886">
    <property type="entry name" value="Helical scaffold and wing domains of SecA"/>
    <property type="match status" value="1"/>
</dbReference>
<dbReference type="GO" id="GO:0065002">
    <property type="term" value="P:intracellular protein transmembrane transport"/>
    <property type="evidence" value="ECO:0007669"/>
    <property type="project" value="UniProtKB-UniRule"/>
</dbReference>
<dbReference type="PRINTS" id="PR00906">
    <property type="entry name" value="SECA"/>
</dbReference>
<dbReference type="PROSITE" id="PS51192">
    <property type="entry name" value="HELICASE_ATP_BIND_1"/>
    <property type="match status" value="1"/>
</dbReference>
<dbReference type="SUPFAM" id="SSF81767">
    <property type="entry name" value="Pre-protein crosslinking domain of SecA"/>
    <property type="match status" value="1"/>
</dbReference>
<gene>
    <name evidence="10 14" type="primary">secA</name>
    <name evidence="14" type="ORF">Thor_088</name>
</gene>
<evidence type="ECO:0000256" key="8">
    <source>
        <dbReference type="ARBA" id="ARBA00023010"/>
    </source>
</evidence>
<evidence type="ECO:0000256" key="10">
    <source>
        <dbReference type="HAMAP-Rule" id="MF_01382"/>
    </source>
</evidence>
<dbReference type="GO" id="GO:0008564">
    <property type="term" value="F:protein-exporting ATPase activity"/>
    <property type="evidence" value="ECO:0007669"/>
    <property type="project" value="UniProtKB-EC"/>
</dbReference>
<dbReference type="InterPro" id="IPR027417">
    <property type="entry name" value="P-loop_NTPase"/>
</dbReference>
<dbReference type="InterPro" id="IPR036266">
    <property type="entry name" value="SecA_Wing/Scaffold_sf"/>
</dbReference>
<keyword evidence="10" id="KW-0963">Cytoplasm</keyword>
<comment type="function">
    <text evidence="10">Part of the Sec protein translocase complex. Interacts with the SecYEG preprotein conducting channel. Has a central role in coupling the hydrolysis of ATP to the transfer of proteins into and across the cell membrane, serving as an ATP-driven molecular motor driving the stepwise translocation of polypeptide chains across the membrane.</text>
</comment>
<feature type="domain" description="SecA family profile" evidence="13">
    <location>
        <begin position="1"/>
        <end position="674"/>
    </location>
</feature>
<dbReference type="InterPro" id="IPR014018">
    <property type="entry name" value="SecA_motor_DEAD"/>
</dbReference>